<accession>B9T8P9</accession>
<dbReference type="GO" id="GO:0009507">
    <property type="term" value="C:chloroplast"/>
    <property type="evidence" value="ECO:0007669"/>
    <property type="project" value="GOC"/>
</dbReference>
<dbReference type="STRING" id="3988.B9T8P9"/>
<keyword evidence="3" id="KW-1185">Reference proteome</keyword>
<name>B9T8P9_RICCO</name>
<organism evidence="2 3">
    <name type="scientific">Ricinus communis</name>
    <name type="common">Castor bean</name>
    <dbReference type="NCBI Taxonomy" id="3988"/>
    <lineage>
        <taxon>Eukaryota</taxon>
        <taxon>Viridiplantae</taxon>
        <taxon>Streptophyta</taxon>
        <taxon>Embryophyta</taxon>
        <taxon>Tracheophyta</taxon>
        <taxon>Spermatophyta</taxon>
        <taxon>Magnoliopsida</taxon>
        <taxon>eudicotyledons</taxon>
        <taxon>Gunneridae</taxon>
        <taxon>Pentapetalae</taxon>
        <taxon>rosids</taxon>
        <taxon>fabids</taxon>
        <taxon>Malpighiales</taxon>
        <taxon>Euphorbiaceae</taxon>
        <taxon>Acalyphoideae</taxon>
        <taxon>Acalypheae</taxon>
        <taxon>Ricinus</taxon>
    </lineage>
</organism>
<evidence type="ECO:0000256" key="1">
    <source>
        <dbReference type="SAM" id="Coils"/>
    </source>
</evidence>
<dbReference type="InParanoid" id="B9T8P9"/>
<keyword evidence="1" id="KW-0175">Coiled coil</keyword>
<dbReference type="InterPro" id="IPR034563">
    <property type="entry name" value="PALE_CRESS"/>
</dbReference>
<dbReference type="Proteomes" id="UP000008311">
    <property type="component" value="Unassembled WGS sequence"/>
</dbReference>
<dbReference type="PANTHER" id="PTHR37219">
    <property type="entry name" value="PROTEIN PALE CRESS, CHLOROPLASTIC"/>
    <property type="match status" value="1"/>
</dbReference>
<dbReference type="GO" id="GO:0048366">
    <property type="term" value="P:leaf development"/>
    <property type="evidence" value="ECO:0007669"/>
    <property type="project" value="InterPro"/>
</dbReference>
<feature type="non-terminal residue" evidence="2">
    <location>
        <position position="131"/>
    </location>
</feature>
<evidence type="ECO:0000313" key="3">
    <source>
        <dbReference type="Proteomes" id="UP000008311"/>
    </source>
</evidence>
<dbReference type="GO" id="GO:0009658">
    <property type="term" value="P:chloroplast organization"/>
    <property type="evidence" value="ECO:0007669"/>
    <property type="project" value="InterPro"/>
</dbReference>
<dbReference type="PANTHER" id="PTHR37219:SF1">
    <property type="entry name" value="PROTEIN PALE CRESS, CHLOROPLASTIC"/>
    <property type="match status" value="1"/>
</dbReference>
<dbReference type="EMBL" id="EQ975156">
    <property type="protein sequence ID" value="EEF27764.1"/>
    <property type="molecule type" value="Genomic_DNA"/>
</dbReference>
<protein>
    <submittedName>
        <fullName evidence="2">Uncharacterized protein</fullName>
    </submittedName>
</protein>
<sequence>MEAKVFPLTCAPPLISPSLHVRVGTFHFFSKRPVGAVLRRSISKEEPLLEGMPKEYYDDEWQAQQREKSKELERLRQLEDEEEERKIEEYREIGLRLKGYPEEDVRKARKLVSSFIRAEEEVEELFRMICM</sequence>
<proteinExistence type="predicted"/>
<gene>
    <name evidence="2" type="ORF">RCOM_1818050</name>
</gene>
<reference evidence="3" key="1">
    <citation type="journal article" date="2010" name="Nat. Biotechnol.">
        <title>Draft genome sequence of the oilseed species Ricinus communis.</title>
        <authorList>
            <person name="Chan A.P."/>
            <person name="Crabtree J."/>
            <person name="Zhao Q."/>
            <person name="Lorenzi H."/>
            <person name="Orvis J."/>
            <person name="Puiu D."/>
            <person name="Melake-Berhan A."/>
            <person name="Jones K.M."/>
            <person name="Redman J."/>
            <person name="Chen G."/>
            <person name="Cahoon E.B."/>
            <person name="Gedil M."/>
            <person name="Stanke M."/>
            <person name="Haas B.J."/>
            <person name="Wortman J.R."/>
            <person name="Fraser-Liggett C.M."/>
            <person name="Ravel J."/>
            <person name="Rabinowicz P.D."/>
        </authorList>
    </citation>
    <scope>NUCLEOTIDE SEQUENCE [LARGE SCALE GENOMIC DNA]</scope>
    <source>
        <strain evidence="3">cv. Hale</strain>
    </source>
</reference>
<dbReference type="GO" id="GO:0010239">
    <property type="term" value="P:chloroplast mRNA processing"/>
    <property type="evidence" value="ECO:0007669"/>
    <property type="project" value="InterPro"/>
</dbReference>
<dbReference type="eggNOG" id="ENOG502QVUP">
    <property type="taxonomic scope" value="Eukaryota"/>
</dbReference>
<dbReference type="AlphaFoldDB" id="B9T8P9"/>
<feature type="coiled-coil region" evidence="1">
    <location>
        <begin position="61"/>
        <end position="92"/>
    </location>
</feature>
<evidence type="ECO:0000313" key="2">
    <source>
        <dbReference type="EMBL" id="EEF27764.1"/>
    </source>
</evidence>